<gene>
    <name evidence="3" type="ORF">AXF14_04235</name>
</gene>
<feature type="region of interest" description="Disordered" evidence="1">
    <location>
        <begin position="124"/>
        <end position="160"/>
    </location>
</feature>
<feature type="chain" id="PRO_5039221673" evidence="2">
    <location>
        <begin position="23"/>
        <end position="211"/>
    </location>
</feature>
<feature type="signal peptide" evidence="2">
    <location>
        <begin position="1"/>
        <end position="22"/>
    </location>
</feature>
<dbReference type="KEGG" id="ard:AXF14_04235"/>
<name>A0A0X8JDM2_ACTRD</name>
<dbReference type="AlphaFoldDB" id="A0A0X8JDM2"/>
<evidence type="ECO:0000313" key="4">
    <source>
        <dbReference type="Proteomes" id="UP000065220"/>
    </source>
</evidence>
<organism evidence="3 4">
    <name type="scientific">Actinomyces radicidentis</name>
    <dbReference type="NCBI Taxonomy" id="111015"/>
    <lineage>
        <taxon>Bacteria</taxon>
        <taxon>Bacillati</taxon>
        <taxon>Actinomycetota</taxon>
        <taxon>Actinomycetes</taxon>
        <taxon>Actinomycetales</taxon>
        <taxon>Actinomycetaceae</taxon>
        <taxon>Actinomyces</taxon>
    </lineage>
</organism>
<dbReference type="Proteomes" id="UP000065220">
    <property type="component" value="Chromosome"/>
</dbReference>
<accession>A0A0X8JDM2</accession>
<feature type="compositionally biased region" description="Low complexity" evidence="1">
    <location>
        <begin position="149"/>
        <end position="160"/>
    </location>
</feature>
<evidence type="ECO:0000256" key="2">
    <source>
        <dbReference type="SAM" id="SignalP"/>
    </source>
</evidence>
<reference evidence="4" key="1">
    <citation type="submission" date="2016-02" db="EMBL/GenBank/DDBJ databases">
        <authorList>
            <person name="Holder M.E."/>
            <person name="Ajami N.J."/>
            <person name="Petrosino J.F."/>
        </authorList>
    </citation>
    <scope>NUCLEOTIDE SEQUENCE [LARGE SCALE GENOMIC DNA]</scope>
    <source>
        <strain evidence="4">CCUG 36733</strain>
    </source>
</reference>
<dbReference type="EMBL" id="CP014228">
    <property type="protein sequence ID" value="AMD86949.1"/>
    <property type="molecule type" value="Genomic_DNA"/>
</dbReference>
<sequence>MRRPLAIPVIALALAASLAACGSDSPSDTSSSSASTAVSTSVATSAATQAGSASEQSSPVDVSSVLTFTAPEGLTKSETTTTEDTSASVYTSADAMRTVTIAANTSQEDADAAVAALAASGGVTSTSQNGDTTISVTQAEPVTVDGEKGTSYSGTTTSSAGGVNLSSATRGAYVSHNGTLVQITLTVTSLTDPAEVSEADLAEILSGISWK</sequence>
<protein>
    <submittedName>
        <fullName evidence="3">Uncharacterized protein</fullName>
    </submittedName>
</protein>
<evidence type="ECO:0000313" key="3">
    <source>
        <dbReference type="EMBL" id="AMD86949.1"/>
    </source>
</evidence>
<proteinExistence type="predicted"/>
<keyword evidence="2" id="KW-0732">Signal</keyword>
<feature type="compositionally biased region" description="Polar residues" evidence="1">
    <location>
        <begin position="127"/>
        <end position="140"/>
    </location>
</feature>
<evidence type="ECO:0000256" key="1">
    <source>
        <dbReference type="SAM" id="MobiDB-lite"/>
    </source>
</evidence>
<dbReference type="RefSeq" id="WP_067941108.1">
    <property type="nucleotide sequence ID" value="NZ_CP014228.1"/>
</dbReference>
<dbReference type="PROSITE" id="PS51257">
    <property type="entry name" value="PROKAR_LIPOPROTEIN"/>
    <property type="match status" value="1"/>
</dbReference>
<keyword evidence="4" id="KW-1185">Reference proteome</keyword>